<organism evidence="4 5">
    <name type="scientific">Blastopirellula marina</name>
    <dbReference type="NCBI Taxonomy" id="124"/>
    <lineage>
        <taxon>Bacteria</taxon>
        <taxon>Pseudomonadati</taxon>
        <taxon>Planctomycetota</taxon>
        <taxon>Planctomycetia</taxon>
        <taxon>Pirellulales</taxon>
        <taxon>Pirellulaceae</taxon>
        <taxon>Blastopirellula</taxon>
    </lineage>
</organism>
<feature type="domain" description="N-acetyltransferase" evidence="3">
    <location>
        <begin position="7"/>
        <end position="153"/>
    </location>
</feature>
<dbReference type="InterPro" id="IPR050680">
    <property type="entry name" value="YpeA/RimI_acetyltransf"/>
</dbReference>
<evidence type="ECO:0000313" key="4">
    <source>
        <dbReference type="EMBL" id="PQO33402.1"/>
    </source>
</evidence>
<gene>
    <name evidence="4" type="ORF">C5Y96_11185</name>
</gene>
<dbReference type="SUPFAM" id="SSF55729">
    <property type="entry name" value="Acyl-CoA N-acyltransferases (Nat)"/>
    <property type="match status" value="1"/>
</dbReference>
<reference evidence="4 5" key="1">
    <citation type="submission" date="2018-02" db="EMBL/GenBank/DDBJ databases">
        <title>Comparative genomes isolates from brazilian mangrove.</title>
        <authorList>
            <person name="Araujo J.E."/>
            <person name="Taketani R.G."/>
            <person name="Silva M.C.P."/>
            <person name="Loureco M.V."/>
            <person name="Andreote F.D."/>
        </authorList>
    </citation>
    <scope>NUCLEOTIDE SEQUENCE [LARGE SCALE GENOMIC DNA]</scope>
    <source>
        <strain evidence="4 5">HEX-2 MGV</strain>
    </source>
</reference>
<name>A0A2S8FMH5_9BACT</name>
<dbReference type="PANTHER" id="PTHR43420">
    <property type="entry name" value="ACETYLTRANSFERASE"/>
    <property type="match status" value="1"/>
</dbReference>
<dbReference type="InterPro" id="IPR000182">
    <property type="entry name" value="GNAT_dom"/>
</dbReference>
<evidence type="ECO:0000256" key="1">
    <source>
        <dbReference type="ARBA" id="ARBA00022679"/>
    </source>
</evidence>
<keyword evidence="2" id="KW-0012">Acyltransferase</keyword>
<sequence length="153" mass="17339">MITALNIRFPCIRRASIMQVEQATPKTDGVEDAVIAILSQNAQATGFPFRPEPVVLKIEEEGRVIAGLVGFTNWEWLYIETLAVDAAYRGKGLGSKLVEQAERIALERACRGVWVDTFTFQSPEFYSRLGYKPFGQLEDFPQGQRRIFLRKLL</sequence>
<protein>
    <submittedName>
        <fullName evidence="4">N-acetyltransferase</fullName>
    </submittedName>
</protein>
<evidence type="ECO:0000256" key="2">
    <source>
        <dbReference type="ARBA" id="ARBA00023315"/>
    </source>
</evidence>
<evidence type="ECO:0000313" key="5">
    <source>
        <dbReference type="Proteomes" id="UP000240009"/>
    </source>
</evidence>
<dbReference type="Proteomes" id="UP000240009">
    <property type="component" value="Unassembled WGS sequence"/>
</dbReference>
<comment type="caution">
    <text evidence="4">The sequence shown here is derived from an EMBL/GenBank/DDBJ whole genome shotgun (WGS) entry which is preliminary data.</text>
</comment>
<dbReference type="Gene3D" id="3.40.630.30">
    <property type="match status" value="1"/>
</dbReference>
<dbReference type="CDD" id="cd04301">
    <property type="entry name" value="NAT_SF"/>
    <property type="match status" value="1"/>
</dbReference>
<dbReference type="EMBL" id="PUIA01000035">
    <property type="protein sequence ID" value="PQO33402.1"/>
    <property type="molecule type" value="Genomic_DNA"/>
</dbReference>
<dbReference type="Pfam" id="PF00583">
    <property type="entry name" value="Acetyltransf_1"/>
    <property type="match status" value="1"/>
</dbReference>
<dbReference type="GO" id="GO:0016747">
    <property type="term" value="F:acyltransferase activity, transferring groups other than amino-acyl groups"/>
    <property type="evidence" value="ECO:0007669"/>
    <property type="project" value="InterPro"/>
</dbReference>
<dbReference type="InterPro" id="IPR016181">
    <property type="entry name" value="Acyl_CoA_acyltransferase"/>
</dbReference>
<keyword evidence="1 4" id="KW-0808">Transferase</keyword>
<accession>A0A2S8FMH5</accession>
<dbReference type="AlphaFoldDB" id="A0A2S8FMH5"/>
<dbReference type="PROSITE" id="PS51186">
    <property type="entry name" value="GNAT"/>
    <property type="match status" value="1"/>
</dbReference>
<evidence type="ECO:0000259" key="3">
    <source>
        <dbReference type="PROSITE" id="PS51186"/>
    </source>
</evidence>
<proteinExistence type="predicted"/>